<evidence type="ECO:0000313" key="2">
    <source>
        <dbReference type="EMBL" id="RVT99984.1"/>
    </source>
</evidence>
<dbReference type="RefSeq" id="WP_127705792.1">
    <property type="nucleotide sequence ID" value="NZ_SACK01000006.1"/>
</dbReference>
<feature type="transmembrane region" description="Helical" evidence="1">
    <location>
        <begin position="130"/>
        <end position="151"/>
    </location>
</feature>
<feature type="transmembrane region" description="Helical" evidence="1">
    <location>
        <begin position="296"/>
        <end position="316"/>
    </location>
</feature>
<evidence type="ECO:0000313" key="3">
    <source>
        <dbReference type="Proteomes" id="UP000282759"/>
    </source>
</evidence>
<comment type="caution">
    <text evidence="2">The sequence shown here is derived from an EMBL/GenBank/DDBJ whole genome shotgun (WGS) entry which is preliminary data.</text>
</comment>
<reference evidence="2 3" key="1">
    <citation type="submission" date="2019-01" db="EMBL/GenBank/DDBJ databases">
        <authorList>
            <person name="Chen W.-M."/>
        </authorList>
    </citation>
    <scope>NUCLEOTIDE SEQUENCE [LARGE SCALE GENOMIC DNA]</scope>
    <source>
        <strain evidence="2 3">YBJ-36</strain>
    </source>
</reference>
<gene>
    <name evidence="2" type="ORF">EOD41_13545</name>
</gene>
<keyword evidence="1" id="KW-1133">Transmembrane helix</keyword>
<keyword evidence="3" id="KW-1185">Reference proteome</keyword>
<protein>
    <submittedName>
        <fullName evidence="2">Uncharacterized protein</fullName>
    </submittedName>
</protein>
<keyword evidence="1" id="KW-0472">Membrane</keyword>
<organism evidence="2 3">
    <name type="scientific">Mucilaginibacter limnophilus</name>
    <dbReference type="NCBI Taxonomy" id="1932778"/>
    <lineage>
        <taxon>Bacteria</taxon>
        <taxon>Pseudomonadati</taxon>
        <taxon>Bacteroidota</taxon>
        <taxon>Sphingobacteriia</taxon>
        <taxon>Sphingobacteriales</taxon>
        <taxon>Sphingobacteriaceae</taxon>
        <taxon>Mucilaginibacter</taxon>
    </lineage>
</organism>
<feature type="transmembrane region" description="Helical" evidence="1">
    <location>
        <begin position="88"/>
        <end position="110"/>
    </location>
</feature>
<name>A0A3S2WX26_9SPHI</name>
<proteinExistence type="predicted"/>
<dbReference type="AlphaFoldDB" id="A0A3S2WX26"/>
<evidence type="ECO:0000256" key="1">
    <source>
        <dbReference type="SAM" id="Phobius"/>
    </source>
</evidence>
<feature type="transmembrane region" description="Helical" evidence="1">
    <location>
        <begin position="246"/>
        <end position="263"/>
    </location>
</feature>
<dbReference type="EMBL" id="SACK01000006">
    <property type="protein sequence ID" value="RVT99984.1"/>
    <property type="molecule type" value="Genomic_DNA"/>
</dbReference>
<sequence>MGTINNQLELKMRINRWKESFANTALTSEDIDELSLHLTNVYNEMQALGLSDQEAWMVATNRVGKPEALHEEFKKVNSDFGLNRNWMLLLWGAVSLLILQAIFIVLPLLYSGALSDKLKTANESQFITGSYYAISIVLVVLFIFAIARSGSIISRFTSSLTKYASIYAIVAVVAGLWAAFFSYVLFANYMASDGGEYTEERRSLSFLMFGFYFPLIAITAFATLRYFSSEITSFKVFNKNINWKRALIIGLIAQTPIQFSHAFPGDDNTRAGIVILVSLVLFLIIGWMISYSPNGISSLVAAQVAPMGIFIMGIIVNEQARLLFFVFYVVKLIALAAGYYFNKRKLMQAAY</sequence>
<dbReference type="Proteomes" id="UP000282759">
    <property type="component" value="Unassembled WGS sequence"/>
</dbReference>
<feature type="transmembrane region" description="Helical" evidence="1">
    <location>
        <begin position="206"/>
        <end position="226"/>
    </location>
</feature>
<dbReference type="OrthoDB" id="765662at2"/>
<keyword evidence="1" id="KW-0812">Transmembrane</keyword>
<accession>A0A3S2WX26</accession>
<feature type="transmembrane region" description="Helical" evidence="1">
    <location>
        <begin position="163"/>
        <end position="186"/>
    </location>
</feature>
<feature type="transmembrane region" description="Helical" evidence="1">
    <location>
        <begin position="269"/>
        <end position="289"/>
    </location>
</feature>
<feature type="transmembrane region" description="Helical" evidence="1">
    <location>
        <begin position="322"/>
        <end position="341"/>
    </location>
</feature>